<dbReference type="Pfam" id="PF13692">
    <property type="entry name" value="Glyco_trans_1_4"/>
    <property type="match status" value="1"/>
</dbReference>
<dbReference type="Gene3D" id="3.40.50.2000">
    <property type="entry name" value="Glycogen Phosphorylase B"/>
    <property type="match status" value="1"/>
</dbReference>
<dbReference type="RefSeq" id="WP_160803345.1">
    <property type="nucleotide sequence ID" value="NZ_WUUL01000026.1"/>
</dbReference>
<sequence>MDKVLIYFPFALAKKADSGSKVRPLKMIEAFEMWGRKEGLEVVVVSGESKERKSKWDELMRQKALTNVRFCYVENQTIPIWLTDKNHIPSKPFIDKQVFEYLKKHQIPMGIFYRDVYWKFDELYPLKGLKKTAMQWLYRREEKFYEKYADAIFLPSLEMGKYVDINRTKVALPPGGKEVVFQKANREDTEVRAIYVGAVQHADNGLPLMLDTLERVKGEGLPLSLTVVCREAEYQGLAQTQKAKMDELQVVIKHLSGAELDKLYEEYDFAYLPRTKSTYNDFSVPVKLVEYLSNYLPVLASNCTAQQRFVESGPYGVVAEATVEAMVEATKAMINQHNTYLQTIQDRFLTDNSWIARVKTVSNTLTKRKTESS</sequence>
<gene>
    <name evidence="1" type="ORF">GSM42_20085</name>
</gene>
<comment type="caution">
    <text evidence="1">The sequence shown here is derived from an EMBL/GenBank/DDBJ whole genome shotgun (WGS) entry which is preliminary data.</text>
</comment>
<dbReference type="EMBL" id="WUUL01000026">
    <property type="protein sequence ID" value="MXQ55980.1"/>
    <property type="molecule type" value="Genomic_DNA"/>
</dbReference>
<keyword evidence="1" id="KW-0808">Transferase</keyword>
<reference evidence="1 2" key="1">
    <citation type="submission" date="2019-12" db="EMBL/GenBank/DDBJ databases">
        <title>Whole-genome analyses of novel actinobacteria.</title>
        <authorList>
            <person name="Sahin N."/>
            <person name="Saygin H."/>
        </authorList>
    </citation>
    <scope>NUCLEOTIDE SEQUENCE [LARGE SCALE GENOMIC DNA]</scope>
    <source>
        <strain evidence="1 2">KC615</strain>
    </source>
</reference>
<dbReference type="SUPFAM" id="SSF53756">
    <property type="entry name" value="UDP-Glycosyltransferase/glycogen phosphorylase"/>
    <property type="match status" value="1"/>
</dbReference>
<proteinExistence type="predicted"/>
<name>A0A6I4W144_9BACL</name>
<dbReference type="GO" id="GO:0016740">
    <property type="term" value="F:transferase activity"/>
    <property type="evidence" value="ECO:0007669"/>
    <property type="project" value="UniProtKB-KW"/>
</dbReference>
<organism evidence="1 2">
    <name type="scientific">Shimazuella alba</name>
    <dbReference type="NCBI Taxonomy" id="2690964"/>
    <lineage>
        <taxon>Bacteria</taxon>
        <taxon>Bacillati</taxon>
        <taxon>Bacillota</taxon>
        <taxon>Bacilli</taxon>
        <taxon>Bacillales</taxon>
        <taxon>Thermoactinomycetaceae</taxon>
        <taxon>Shimazuella</taxon>
    </lineage>
</organism>
<evidence type="ECO:0000313" key="2">
    <source>
        <dbReference type="Proteomes" id="UP000430692"/>
    </source>
</evidence>
<accession>A0A6I4W144</accession>
<evidence type="ECO:0000313" key="1">
    <source>
        <dbReference type="EMBL" id="MXQ55980.1"/>
    </source>
</evidence>
<protein>
    <submittedName>
        <fullName evidence="1">Glycosyltransferase</fullName>
    </submittedName>
</protein>
<dbReference type="Proteomes" id="UP000430692">
    <property type="component" value="Unassembled WGS sequence"/>
</dbReference>
<keyword evidence="2" id="KW-1185">Reference proteome</keyword>
<dbReference type="AlphaFoldDB" id="A0A6I4W144"/>